<dbReference type="CDD" id="cd07100">
    <property type="entry name" value="ALDH_SSADH1_GabD1"/>
    <property type="match status" value="1"/>
</dbReference>
<dbReference type="SUPFAM" id="SSF53720">
    <property type="entry name" value="ALDH-like"/>
    <property type="match status" value="1"/>
</dbReference>
<dbReference type="InterPro" id="IPR016162">
    <property type="entry name" value="Ald_DH_N"/>
</dbReference>
<keyword evidence="3" id="KW-0560">Oxidoreductase</keyword>
<protein>
    <submittedName>
        <fullName evidence="4">Succinate-semialdehyde dehydrogenase</fullName>
    </submittedName>
</protein>
<evidence type="ECO:0000313" key="4">
    <source>
        <dbReference type="EMBL" id="ANK63073.1"/>
    </source>
</evidence>
<dbReference type="FunFam" id="3.40.605.10:FF:000012">
    <property type="entry name" value="NAD-dependent succinate-semialdehyde dehydrogenase"/>
    <property type="match status" value="1"/>
</dbReference>
<dbReference type="Pfam" id="PF00171">
    <property type="entry name" value="Aldedh"/>
    <property type="match status" value="1"/>
</dbReference>
<evidence type="ECO:0000256" key="3">
    <source>
        <dbReference type="ARBA" id="ARBA00023002"/>
    </source>
</evidence>
<proteinExistence type="inferred from homology"/>
<organism evidence="4 5">
    <name type="scientific">Loigolactobacillus backii</name>
    <dbReference type="NCBI Taxonomy" id="375175"/>
    <lineage>
        <taxon>Bacteria</taxon>
        <taxon>Bacillati</taxon>
        <taxon>Bacillota</taxon>
        <taxon>Bacilli</taxon>
        <taxon>Lactobacillales</taxon>
        <taxon>Lactobacillaceae</taxon>
        <taxon>Loigolactobacillus</taxon>
    </lineage>
</organism>
<dbReference type="AlphaFoldDB" id="A0A192H494"/>
<dbReference type="FunFam" id="3.40.309.10:FF:000009">
    <property type="entry name" value="Aldehyde dehydrogenase A"/>
    <property type="match status" value="1"/>
</dbReference>
<evidence type="ECO:0000313" key="5">
    <source>
        <dbReference type="Proteomes" id="UP000078582"/>
    </source>
</evidence>
<dbReference type="Gene3D" id="3.40.605.10">
    <property type="entry name" value="Aldehyde Dehydrogenase, Chain A, domain 1"/>
    <property type="match status" value="1"/>
</dbReference>
<reference evidence="4 5" key="1">
    <citation type="submission" date="2016-03" db="EMBL/GenBank/DDBJ databases">
        <title>Pediococcus and Lactobacillus from brewery environment - whole genome sequencing and assembly.</title>
        <authorList>
            <person name="Behr J."/>
            <person name="Geissler A.J."/>
            <person name="Vogel R.F."/>
        </authorList>
    </citation>
    <scope>NUCLEOTIDE SEQUENCE [LARGE SCALE GENOMIC DNA]</scope>
    <source>
        <strain evidence="4 5">TMW 1.1989</strain>
    </source>
</reference>
<dbReference type="InterPro" id="IPR016163">
    <property type="entry name" value="Ald_DH_C"/>
</dbReference>
<keyword evidence="5" id="KW-1185">Reference proteome</keyword>
<sequence length="469" mass="51161">MAYKTINPYTNELVKTYPNHDDAYVEKTLSKADALYHQWRNQPVKERTVLLQAVSDYFTAHTDELAKVLTIDMGKRLSEAKGEVAICAAIAQYYADHGEEMLQPQTIKSSAGEAREEKHPVGTLMMVEPWNFPYYQLMRVFAPNFAVGNPVVYKHASNTPASAAAFEEAVRNAGVPDGSCTNLFISYDQVSNVIADKRIHGVALTGSERAGKKVAAEAGQNLKKSTLELGGSDAFIVAEDANLEEVNKVATSARLYNAGQVCTSSKRFIITENHYDEFLAALKKSFAQVKWGDPMDDATTLAPLCTVSAKEKLQAQVDDAIANGATLEYGNQPIDHPGNFFEPTILTNITRDNPAYFTEFFGPVAQVYKVKDDAAAIKLANDSDYGLGGVVFAGNPKHGAEIASQIETGQVFVNTYFGTLPELPFGGVKNSGYGRELGHLGINEFVNNELVVVNPEPKVDFENTFGGFV</sequence>
<dbReference type="InterPro" id="IPR047110">
    <property type="entry name" value="GABD/Sad-like"/>
</dbReference>
<dbReference type="OrthoDB" id="9762913at2"/>
<dbReference type="GO" id="GO:0004777">
    <property type="term" value="F:succinate-semialdehyde dehydrogenase (NAD+) activity"/>
    <property type="evidence" value="ECO:0007669"/>
    <property type="project" value="TreeGrafter"/>
</dbReference>
<dbReference type="InterPro" id="IPR016161">
    <property type="entry name" value="Ald_DH/histidinol_DH"/>
</dbReference>
<dbReference type="Proteomes" id="UP000078582">
    <property type="component" value="Chromosome"/>
</dbReference>
<gene>
    <name evidence="4" type="ORF">AYR53_10065</name>
</gene>
<comment type="similarity">
    <text evidence="1">Belongs to the aldehyde dehydrogenase family.</text>
</comment>
<dbReference type="GO" id="GO:0004030">
    <property type="term" value="F:aldehyde dehydrogenase [NAD(P)+] activity"/>
    <property type="evidence" value="ECO:0007669"/>
    <property type="project" value="InterPro"/>
</dbReference>
<dbReference type="PANTHER" id="PTHR43217">
    <property type="entry name" value="SUCCINATE SEMIALDEHYDE DEHYDROGENASE [NAD(P)+] SAD"/>
    <property type="match status" value="1"/>
</dbReference>
<accession>A0A192H494</accession>
<dbReference type="GeneID" id="42982601"/>
<dbReference type="EMBL" id="CP014873">
    <property type="protein sequence ID" value="ANK63073.1"/>
    <property type="molecule type" value="Genomic_DNA"/>
</dbReference>
<dbReference type="PANTHER" id="PTHR43217:SF2">
    <property type="entry name" value="SUCCINATE-SEMIALDEHYDE DEHYDROGENASE [NADP(+)]"/>
    <property type="match status" value="1"/>
</dbReference>
<evidence type="ECO:0000256" key="1">
    <source>
        <dbReference type="ARBA" id="ARBA00009986"/>
    </source>
</evidence>
<evidence type="ECO:0000256" key="2">
    <source>
        <dbReference type="ARBA" id="ARBA00022857"/>
    </source>
</evidence>
<dbReference type="Gene3D" id="3.40.309.10">
    <property type="entry name" value="Aldehyde Dehydrogenase, Chain A, domain 2"/>
    <property type="match status" value="1"/>
</dbReference>
<dbReference type="InterPro" id="IPR015590">
    <property type="entry name" value="Aldehyde_DH_dom"/>
</dbReference>
<keyword evidence="2" id="KW-0521">NADP</keyword>
<dbReference type="KEGG" id="lbt:AYR52_03250"/>
<name>A0A192H494_9LACO</name>
<dbReference type="RefSeq" id="WP_068223789.1">
    <property type="nucleotide sequence ID" value="NZ_CP014623.1"/>
</dbReference>
<dbReference type="InterPro" id="IPR044148">
    <property type="entry name" value="ALDH_GabD1-like"/>
</dbReference>
<dbReference type="STRING" id="375175.AYR53_10065"/>